<reference evidence="8 9" key="2">
    <citation type="journal article" date="2016" name="Int. J. Syst. Evol. Microbiol.">
        <title>Taxonomy of haemolytic and/or proteolytic strains of the genus Acinetobacter with the proposal of Acinetobacter courvalinii sp. nov. (genomic species 14 sensu Bouvet &amp; Jeanjean), Acinetobacter dispersus sp. nov. (genomic species 17), Acinetobacter modestus sp. nov., Acinetobacter proteolyticus sp. nov. and Acinetobacter vivianii sp. nov.</title>
        <authorList>
            <person name="Nemec A."/>
            <person name="Radolfova-Krizova L."/>
            <person name="Maixnerova M."/>
            <person name="Vrestiakova E."/>
            <person name="Jezek P."/>
            <person name="Sedo O."/>
        </authorList>
    </citation>
    <scope>NUCLEOTIDE SEQUENCE [LARGE SCALE GENOMIC DNA]</scope>
    <source>
        <strain evidence="8 9">NIPH 236</strain>
    </source>
</reference>
<protein>
    <recommendedName>
        <fullName evidence="10">DoxX family protein</fullName>
    </recommendedName>
</protein>
<dbReference type="EMBL" id="APOJ01000014">
    <property type="protein sequence ID" value="ENU28503.1"/>
    <property type="molecule type" value="Genomic_DNA"/>
</dbReference>
<keyword evidence="6 7" id="KW-0472">Membrane</keyword>
<comment type="caution">
    <text evidence="8">The sequence shown here is derived from an EMBL/GenBank/DDBJ whole genome shotgun (WGS) entry which is preliminary data.</text>
</comment>
<organism evidence="8 9">
    <name type="scientific">Acinetobacter modestus</name>
    <dbReference type="NCBI Taxonomy" id="1776740"/>
    <lineage>
        <taxon>Bacteria</taxon>
        <taxon>Pseudomonadati</taxon>
        <taxon>Pseudomonadota</taxon>
        <taxon>Gammaproteobacteria</taxon>
        <taxon>Moraxellales</taxon>
        <taxon>Moraxellaceae</taxon>
        <taxon>Acinetobacter</taxon>
    </lineage>
</organism>
<evidence type="ECO:0008006" key="10">
    <source>
        <dbReference type="Google" id="ProtNLM"/>
    </source>
</evidence>
<dbReference type="InterPro" id="IPR051907">
    <property type="entry name" value="DoxX-like_oxidoreductase"/>
</dbReference>
<comment type="subcellular location">
    <subcellularLocation>
        <location evidence="1">Cell membrane</location>
        <topology evidence="1">Multi-pass membrane protein</topology>
    </subcellularLocation>
</comment>
<dbReference type="Proteomes" id="UP000013190">
    <property type="component" value="Unassembled WGS sequence"/>
</dbReference>
<proteinExistence type="inferred from homology"/>
<keyword evidence="9" id="KW-1185">Reference proteome</keyword>
<reference evidence="9" key="1">
    <citation type="submission" date="2013-02" db="EMBL/GenBank/DDBJ databases">
        <title>The Genome Sequence of Acinetobacter sp. NIPH 236.</title>
        <authorList>
            <consortium name="The Broad Institute Genome Sequencing Platform"/>
            <consortium name="The Broad Institute Genome Sequencing Center for Infectious Disease"/>
            <person name="Cerqueira G."/>
            <person name="Feldgarden M."/>
            <person name="Courvalin P."/>
            <person name="Perichon B."/>
            <person name="Grillot-Courvalin C."/>
            <person name="Clermont D."/>
            <person name="Rocha E."/>
            <person name="Yoon E.-J."/>
            <person name="Nemec A."/>
            <person name="Walker B."/>
            <person name="Young S.K."/>
            <person name="Zeng Q."/>
            <person name="Gargeya S."/>
            <person name="Fitzgerald M."/>
            <person name="Haas B."/>
            <person name="Abouelleil A."/>
            <person name="Alvarado L."/>
            <person name="Arachchi H.M."/>
            <person name="Berlin A.M."/>
            <person name="Chapman S.B."/>
            <person name="Dewar J."/>
            <person name="Goldberg J."/>
            <person name="Griggs A."/>
            <person name="Gujja S."/>
            <person name="Hansen M."/>
            <person name="Howarth C."/>
            <person name="Imamovic A."/>
            <person name="Larimer J."/>
            <person name="McCowan C."/>
            <person name="Murphy C."/>
            <person name="Neiman D."/>
            <person name="Pearson M."/>
            <person name="Priest M."/>
            <person name="Roberts A."/>
            <person name="Saif S."/>
            <person name="Shea T."/>
            <person name="Sisk P."/>
            <person name="Sykes S."/>
            <person name="Wortman J."/>
            <person name="Nusbaum C."/>
            <person name="Birren B."/>
        </authorList>
    </citation>
    <scope>NUCLEOTIDE SEQUENCE [LARGE SCALE GENOMIC DNA]</scope>
    <source>
        <strain evidence="9">NIPH 236</strain>
    </source>
</reference>
<evidence type="ECO:0000256" key="4">
    <source>
        <dbReference type="ARBA" id="ARBA00022692"/>
    </source>
</evidence>
<evidence type="ECO:0000256" key="5">
    <source>
        <dbReference type="ARBA" id="ARBA00022989"/>
    </source>
</evidence>
<evidence type="ECO:0000256" key="2">
    <source>
        <dbReference type="ARBA" id="ARBA00006679"/>
    </source>
</evidence>
<feature type="transmembrane region" description="Helical" evidence="7">
    <location>
        <begin position="94"/>
        <end position="112"/>
    </location>
</feature>
<evidence type="ECO:0000256" key="6">
    <source>
        <dbReference type="ARBA" id="ARBA00023136"/>
    </source>
</evidence>
<dbReference type="GeneID" id="92833701"/>
<evidence type="ECO:0000256" key="3">
    <source>
        <dbReference type="ARBA" id="ARBA00022475"/>
    </source>
</evidence>
<keyword evidence="5 7" id="KW-1133">Transmembrane helix</keyword>
<feature type="transmembrane region" description="Helical" evidence="7">
    <location>
        <begin position="61"/>
        <end position="87"/>
    </location>
</feature>
<accession>A0ABP2U4H2</accession>
<dbReference type="InterPro" id="IPR032808">
    <property type="entry name" value="DoxX"/>
</dbReference>
<evidence type="ECO:0000313" key="9">
    <source>
        <dbReference type="Proteomes" id="UP000013190"/>
    </source>
</evidence>
<dbReference type="RefSeq" id="WP_004658962.1">
    <property type="nucleotide sequence ID" value="NZ_BMDV01000005.1"/>
</dbReference>
<keyword evidence="3" id="KW-1003">Cell membrane</keyword>
<feature type="transmembrane region" description="Helical" evidence="7">
    <location>
        <begin position="170"/>
        <end position="189"/>
    </location>
</feature>
<evidence type="ECO:0000313" key="8">
    <source>
        <dbReference type="EMBL" id="ENU28503.1"/>
    </source>
</evidence>
<comment type="similarity">
    <text evidence="2">Belongs to the DoxX family.</text>
</comment>
<evidence type="ECO:0000256" key="1">
    <source>
        <dbReference type="ARBA" id="ARBA00004651"/>
    </source>
</evidence>
<dbReference type="Pfam" id="PF07681">
    <property type="entry name" value="DoxX"/>
    <property type="match status" value="1"/>
</dbReference>
<feature type="transmembrane region" description="Helical" evidence="7">
    <location>
        <begin position="21"/>
        <end position="41"/>
    </location>
</feature>
<evidence type="ECO:0000256" key="7">
    <source>
        <dbReference type="SAM" id="Phobius"/>
    </source>
</evidence>
<dbReference type="PANTHER" id="PTHR33452:SF19">
    <property type="entry name" value="DOXX FAMILY PROTEIN"/>
    <property type="match status" value="1"/>
</dbReference>
<sequence length="203" mass="22711">MKNFIYSLTQQYQKISHCIKHFDGIAALALRLYLVPIFWMAGSNKLMHFQDTVEWFGNPDWGLGLPFPTLMAVLATTTELAGAVLLGLGLFTRFISIPLIITMLVAIVTVHLPNGWQAIADPNAPFANAQVLASAEKLEKAHEILQNYGNYDWLTASGSFVILNNGVEFAVTYLVMLLALIFIGGGRYISLDFWMKYHLTKRL</sequence>
<dbReference type="PANTHER" id="PTHR33452">
    <property type="entry name" value="OXIDOREDUCTASE CATD-RELATED"/>
    <property type="match status" value="1"/>
</dbReference>
<name>A0ABP2U4H2_9GAMM</name>
<gene>
    <name evidence="8" type="ORF">F992_00257</name>
</gene>
<keyword evidence="4 7" id="KW-0812">Transmembrane</keyword>